<evidence type="ECO:0000313" key="3">
    <source>
        <dbReference type="EMBL" id="MFD2245858.1"/>
    </source>
</evidence>
<evidence type="ECO:0000259" key="2">
    <source>
        <dbReference type="PROSITE" id="PS51192"/>
    </source>
</evidence>
<dbReference type="SMART" id="SM00487">
    <property type="entry name" value="DEXDc"/>
    <property type="match status" value="1"/>
</dbReference>
<dbReference type="InterPro" id="IPR027417">
    <property type="entry name" value="P-loop_NTPase"/>
</dbReference>
<dbReference type="RefSeq" id="WP_250427504.1">
    <property type="nucleotide sequence ID" value="NZ_JALPRR010000001.1"/>
</dbReference>
<keyword evidence="1" id="KW-0472">Membrane</keyword>
<evidence type="ECO:0000313" key="4">
    <source>
        <dbReference type="Proteomes" id="UP001597374"/>
    </source>
</evidence>
<keyword evidence="1" id="KW-1133">Transmembrane helix</keyword>
<gene>
    <name evidence="3" type="ORF">ACFSKP_06300</name>
</gene>
<dbReference type="GO" id="GO:0004386">
    <property type="term" value="F:helicase activity"/>
    <property type="evidence" value="ECO:0007669"/>
    <property type="project" value="UniProtKB-KW"/>
</dbReference>
<dbReference type="Proteomes" id="UP001597374">
    <property type="component" value="Unassembled WGS sequence"/>
</dbReference>
<dbReference type="PANTHER" id="PTHR47396:SF1">
    <property type="entry name" value="ATP-DEPENDENT HELICASE IRC3-RELATED"/>
    <property type="match status" value="1"/>
</dbReference>
<keyword evidence="3" id="KW-0067">ATP-binding</keyword>
<keyword evidence="3" id="KW-0347">Helicase</keyword>
<feature type="transmembrane region" description="Helical" evidence="1">
    <location>
        <begin position="66"/>
        <end position="88"/>
    </location>
</feature>
<feature type="domain" description="Helicase ATP-binding" evidence="2">
    <location>
        <begin position="57"/>
        <end position="253"/>
    </location>
</feature>
<protein>
    <submittedName>
        <fullName evidence="3">DEAD/DEAH box helicase family protein</fullName>
    </submittedName>
</protein>
<dbReference type="EMBL" id="JBHUIM010000001">
    <property type="protein sequence ID" value="MFD2245858.1"/>
    <property type="molecule type" value="Genomic_DNA"/>
</dbReference>
<dbReference type="InterPro" id="IPR014001">
    <property type="entry name" value="Helicase_ATP-bd"/>
</dbReference>
<dbReference type="SUPFAM" id="SSF52540">
    <property type="entry name" value="P-loop containing nucleoside triphosphate hydrolases"/>
    <property type="match status" value="2"/>
</dbReference>
<keyword evidence="3" id="KW-0378">Hydrolase</keyword>
<name>A0ABW5CV29_9BACT</name>
<dbReference type="CDD" id="cd18785">
    <property type="entry name" value="SF2_C"/>
    <property type="match status" value="1"/>
</dbReference>
<keyword evidence="3" id="KW-0547">Nucleotide-binding</keyword>
<comment type="caution">
    <text evidence="3">The sequence shown here is derived from an EMBL/GenBank/DDBJ whole genome shotgun (WGS) entry which is preliminary data.</text>
</comment>
<dbReference type="InterPro" id="IPR006935">
    <property type="entry name" value="Helicase/UvrB_N"/>
</dbReference>
<accession>A0ABW5CV29</accession>
<sequence>MQSLKERLDVVLLQNGADFYKTQVPEVIYRNLRQRYGQRPYQQEAFGRFAFYMDEYRTERWEPLQLLFHMATGSGKTLVMAGLILYLYEQGYRNFLFFVNSTNIIEKTRENFLNAASSKYLFADSLNINGRQVRLKEVENFQGANPEDINIVFSTIQGLHSRLATPRENSLTFDDFEEQKLVLISDEAHHINAETKKRSELNAEEKEELVSWESTVNKIFQAHPENLLLEFTATADLAHPEIGKKYHQKLLFDYPLKEFRRDGYSKEVNVLQADLPAVERALQAVVLSQYRRKLFEKYKKPIKPVVLFKSKTIKDSHTFREEFEQSIKYLKAADLERLRVNAARQAGDQQQLFDNSGSLALHQAFLYFRDNGITLENLVAELKGDFAPEHLISVNSKEESEQKQLAINSLEDESNLYRAVFAVDKLNEGWDVLNLFDIVRLYDTRDTKNGKPGKTTMSEAQLIGRGARYCPFILSPYQPVDKRKYDEEPEHELKIFEELYYHSAYNPRYVQELHTALEEIGLKSREGEEQKPRKAGTEKYKQELEAKASGLPASVRAQVYQVQLHTGHTAISQAFGNGAATTAASVVKIYRLPDLGGHVLRKAMSRLYFYQFSSLQRHLPYLRSGSEFMQSEEYLGGVQVEVAGLPEQVEQLSQEDKLYVALQVLESIARALSATVKSKAENTLVTAG</sequence>
<evidence type="ECO:0000256" key="1">
    <source>
        <dbReference type="SAM" id="Phobius"/>
    </source>
</evidence>
<dbReference type="Pfam" id="PF04851">
    <property type="entry name" value="ResIII"/>
    <property type="match status" value="1"/>
</dbReference>
<organism evidence="3 4">
    <name type="scientific">Pontibacter ruber</name>
    <dbReference type="NCBI Taxonomy" id="1343895"/>
    <lineage>
        <taxon>Bacteria</taxon>
        <taxon>Pseudomonadati</taxon>
        <taxon>Bacteroidota</taxon>
        <taxon>Cytophagia</taxon>
        <taxon>Cytophagales</taxon>
        <taxon>Hymenobacteraceae</taxon>
        <taxon>Pontibacter</taxon>
    </lineage>
</organism>
<dbReference type="InterPro" id="IPR050742">
    <property type="entry name" value="Helicase_Restrict-Modif_Enz"/>
</dbReference>
<dbReference type="Gene3D" id="3.40.50.300">
    <property type="entry name" value="P-loop containing nucleotide triphosphate hydrolases"/>
    <property type="match status" value="2"/>
</dbReference>
<proteinExistence type="predicted"/>
<dbReference type="PANTHER" id="PTHR47396">
    <property type="entry name" value="TYPE I RESTRICTION ENZYME ECOKI R PROTEIN"/>
    <property type="match status" value="1"/>
</dbReference>
<keyword evidence="1" id="KW-0812">Transmembrane</keyword>
<keyword evidence="4" id="KW-1185">Reference proteome</keyword>
<reference evidence="4" key="1">
    <citation type="journal article" date="2019" name="Int. J. Syst. Evol. Microbiol.">
        <title>The Global Catalogue of Microorganisms (GCM) 10K type strain sequencing project: providing services to taxonomists for standard genome sequencing and annotation.</title>
        <authorList>
            <consortium name="The Broad Institute Genomics Platform"/>
            <consortium name="The Broad Institute Genome Sequencing Center for Infectious Disease"/>
            <person name="Wu L."/>
            <person name="Ma J."/>
        </authorList>
    </citation>
    <scope>NUCLEOTIDE SEQUENCE [LARGE SCALE GENOMIC DNA]</scope>
    <source>
        <strain evidence="4">CGMCC 4.1782</strain>
    </source>
</reference>
<dbReference type="PROSITE" id="PS51192">
    <property type="entry name" value="HELICASE_ATP_BIND_1"/>
    <property type="match status" value="1"/>
</dbReference>